<dbReference type="RefSeq" id="WP_092848919.1">
    <property type="nucleotide sequence ID" value="NZ_FOPY01000014.1"/>
</dbReference>
<dbReference type="STRING" id="442341.SAMN04487959_114131"/>
<proteinExistence type="predicted"/>
<gene>
    <name evidence="1" type="ORF">SAMN04487959_114131</name>
</gene>
<protein>
    <submittedName>
        <fullName evidence="1">Uncharacterized protein</fullName>
    </submittedName>
</protein>
<name>A0A1I3ERG1_9GAMM</name>
<reference evidence="1 2" key="1">
    <citation type="submission" date="2016-10" db="EMBL/GenBank/DDBJ databases">
        <authorList>
            <person name="de Groot N.N."/>
        </authorList>
    </citation>
    <scope>NUCLEOTIDE SEQUENCE [LARGE SCALE GENOMIC DNA]</scope>
    <source>
        <strain evidence="1 2">CGMCC 1.6848</strain>
    </source>
</reference>
<accession>A0A1I3ERG1</accession>
<dbReference type="Proteomes" id="UP000199040">
    <property type="component" value="Unassembled WGS sequence"/>
</dbReference>
<organism evidence="1 2">
    <name type="scientific">Modicisalibacter xianhensis</name>
    <dbReference type="NCBI Taxonomy" id="442341"/>
    <lineage>
        <taxon>Bacteria</taxon>
        <taxon>Pseudomonadati</taxon>
        <taxon>Pseudomonadota</taxon>
        <taxon>Gammaproteobacteria</taxon>
        <taxon>Oceanospirillales</taxon>
        <taxon>Halomonadaceae</taxon>
        <taxon>Modicisalibacter</taxon>
    </lineage>
</organism>
<dbReference type="EMBL" id="FOPY01000014">
    <property type="protein sequence ID" value="SFI01549.1"/>
    <property type="molecule type" value="Genomic_DNA"/>
</dbReference>
<evidence type="ECO:0000313" key="2">
    <source>
        <dbReference type="Proteomes" id="UP000199040"/>
    </source>
</evidence>
<evidence type="ECO:0000313" key="1">
    <source>
        <dbReference type="EMBL" id="SFI01549.1"/>
    </source>
</evidence>
<keyword evidence="2" id="KW-1185">Reference proteome</keyword>
<sequence>MTTQTDKTTCWIPKCHLPALREKVERLDRKAKKLGMAPFEIRVLEEAVRPWTRETVDLEDRLSHFRREQIVAVKVSISGEPPKLDGYRLLARIDMAAAQAARVTPLEWAYGRLPEPYRSGDATGDCNHCNKRRDRRYLFLMEEMATGTVLEVGKTCLKDYVGHQGAESMMARAQLLVSVINMMEEIDEVGLSAGRPPEAVVELRWLMAAAVRQIRQRGFVSRARAEETGDLATAEIVGEMARSAPMLNKGMKAFASEDVARADAVIEWARQVLPKQAEHSEFETMIVHHARFDMVGLKRGVGVMTAAVTAYDRYEESAVAGESMKALGYAGAPGDQLEMEVVRKRSFSSDTRWGLMWKHIFCDLEGRYIVWKTGKALEENKVVLKGRVKEHGEYRGIPQTVVTRCSVRPA</sequence>
<dbReference type="AlphaFoldDB" id="A0A1I3ERG1"/>